<protein>
    <recommendedName>
        <fullName evidence="3">DUF2332 domain-containing protein</fullName>
    </recommendedName>
</protein>
<gene>
    <name evidence="1" type="ORF">GCM10010910_11560</name>
</gene>
<proteinExistence type="predicted"/>
<evidence type="ECO:0000313" key="2">
    <source>
        <dbReference type="Proteomes" id="UP000638043"/>
    </source>
</evidence>
<keyword evidence="2" id="KW-1185">Reference proteome</keyword>
<accession>A0ABQ2MZZ9</accession>
<comment type="caution">
    <text evidence="1">The sequence shown here is derived from an EMBL/GenBank/DDBJ whole genome shotgun (WGS) entry which is preliminary data.</text>
</comment>
<dbReference type="Pfam" id="PF10094">
    <property type="entry name" value="DUF2332"/>
    <property type="match status" value="1"/>
</dbReference>
<sequence length="316" mass="34226">MSDVDDTRARYARFASDEAPGRSEVYRQWAEGVAADEEILAILARLPSPHRQPPVVFAVTRMLGSGEGSYAEWARFVRNNAEQVLAECRDRSTQTNEPLRCAPLTLALARVRGPIALIEVGASAGLCLYPDRYTYRYGDTAALGSGGVELVTELRGDVSAPTRLPEIVWRAGVDVQPRDARDPRDRAWISGLVWPGETERARRIDAALDIAAADPPLMVAADASEPGVLEDLVGRAPSGATVVITTPGVLPHIPRAERARLIRTIADLPARWITIDHASLHDAWDPAPEGERGFLLALDGRPLAEVDPLGGWIAAL</sequence>
<evidence type="ECO:0008006" key="3">
    <source>
        <dbReference type="Google" id="ProtNLM"/>
    </source>
</evidence>
<name>A0ABQ2MZZ9_9MICO</name>
<dbReference type="InterPro" id="IPR011200">
    <property type="entry name" value="UCP012608"/>
</dbReference>
<dbReference type="EMBL" id="BMMQ01000003">
    <property type="protein sequence ID" value="GGO62151.1"/>
    <property type="molecule type" value="Genomic_DNA"/>
</dbReference>
<reference evidence="2" key="1">
    <citation type="journal article" date="2019" name="Int. J. Syst. Evol. Microbiol.">
        <title>The Global Catalogue of Microorganisms (GCM) 10K type strain sequencing project: providing services to taxonomists for standard genome sequencing and annotation.</title>
        <authorList>
            <consortium name="The Broad Institute Genomics Platform"/>
            <consortium name="The Broad Institute Genome Sequencing Center for Infectious Disease"/>
            <person name="Wu L."/>
            <person name="Ma J."/>
        </authorList>
    </citation>
    <scope>NUCLEOTIDE SEQUENCE [LARGE SCALE GENOMIC DNA]</scope>
    <source>
        <strain evidence="2">CGMCC 4.7181</strain>
    </source>
</reference>
<dbReference type="Proteomes" id="UP000638043">
    <property type="component" value="Unassembled WGS sequence"/>
</dbReference>
<dbReference type="RefSeq" id="WP_188700474.1">
    <property type="nucleotide sequence ID" value="NZ_BMMQ01000003.1"/>
</dbReference>
<organism evidence="1 2">
    <name type="scientific">Microbacterium nanhaiense</name>
    <dbReference type="NCBI Taxonomy" id="1301026"/>
    <lineage>
        <taxon>Bacteria</taxon>
        <taxon>Bacillati</taxon>
        <taxon>Actinomycetota</taxon>
        <taxon>Actinomycetes</taxon>
        <taxon>Micrococcales</taxon>
        <taxon>Microbacteriaceae</taxon>
        <taxon>Microbacterium</taxon>
    </lineage>
</organism>
<evidence type="ECO:0000313" key="1">
    <source>
        <dbReference type="EMBL" id="GGO62151.1"/>
    </source>
</evidence>